<sequence>MVGSGKGSFKMKELGIMTNHETDNNSEEEQRKGVRRGCLAIKVGREEQERIVVPVSYLNHPLFAELLKEAEEEYGFEQEGAIAIPCQLKHFKYVEAIIHREQLHHHHHHRLVIGCFRL</sequence>
<evidence type="ECO:0000313" key="3">
    <source>
        <dbReference type="Proteomes" id="UP001293593"/>
    </source>
</evidence>
<name>A0AAE1MP84_9FABA</name>
<protein>
    <submittedName>
        <fullName evidence="2">Uncharacterized protein</fullName>
    </submittedName>
</protein>
<dbReference type="PANTHER" id="PTHR31374:SF29">
    <property type="entry name" value="SAUR-LIKE AUXIN-RESPONSIVE PROTEIN FAMILY"/>
    <property type="match status" value="1"/>
</dbReference>
<comment type="similarity">
    <text evidence="1">Belongs to the ARG7 family.</text>
</comment>
<dbReference type="PANTHER" id="PTHR31374">
    <property type="entry name" value="AUXIN-INDUCED PROTEIN-LIKE-RELATED"/>
    <property type="match status" value="1"/>
</dbReference>
<comment type="caution">
    <text evidence="2">The sequence shown here is derived from an EMBL/GenBank/DDBJ whole genome shotgun (WGS) entry which is preliminary data.</text>
</comment>
<dbReference type="InterPro" id="IPR003676">
    <property type="entry name" value="SAUR_fam"/>
</dbReference>
<dbReference type="AlphaFoldDB" id="A0AAE1MP84"/>
<evidence type="ECO:0000313" key="2">
    <source>
        <dbReference type="EMBL" id="KAK4268913.1"/>
    </source>
</evidence>
<proteinExistence type="inferred from homology"/>
<gene>
    <name evidence="2" type="ORF">QN277_022140</name>
</gene>
<organism evidence="2 3">
    <name type="scientific">Acacia crassicarpa</name>
    <name type="common">northern wattle</name>
    <dbReference type="NCBI Taxonomy" id="499986"/>
    <lineage>
        <taxon>Eukaryota</taxon>
        <taxon>Viridiplantae</taxon>
        <taxon>Streptophyta</taxon>
        <taxon>Embryophyta</taxon>
        <taxon>Tracheophyta</taxon>
        <taxon>Spermatophyta</taxon>
        <taxon>Magnoliopsida</taxon>
        <taxon>eudicotyledons</taxon>
        <taxon>Gunneridae</taxon>
        <taxon>Pentapetalae</taxon>
        <taxon>rosids</taxon>
        <taxon>fabids</taxon>
        <taxon>Fabales</taxon>
        <taxon>Fabaceae</taxon>
        <taxon>Caesalpinioideae</taxon>
        <taxon>mimosoid clade</taxon>
        <taxon>Acacieae</taxon>
        <taxon>Acacia</taxon>
    </lineage>
</organism>
<dbReference type="Proteomes" id="UP001293593">
    <property type="component" value="Unassembled WGS sequence"/>
</dbReference>
<dbReference type="EMBL" id="JAWXYG010000006">
    <property type="protein sequence ID" value="KAK4268913.1"/>
    <property type="molecule type" value="Genomic_DNA"/>
</dbReference>
<accession>A0AAE1MP84</accession>
<evidence type="ECO:0000256" key="1">
    <source>
        <dbReference type="ARBA" id="ARBA00006974"/>
    </source>
</evidence>
<reference evidence="2" key="1">
    <citation type="submission" date="2023-10" db="EMBL/GenBank/DDBJ databases">
        <title>Chromosome-level genome of the transformable northern wattle, Acacia crassicarpa.</title>
        <authorList>
            <person name="Massaro I."/>
            <person name="Sinha N.R."/>
            <person name="Poethig S."/>
            <person name="Leichty A.R."/>
        </authorList>
    </citation>
    <scope>NUCLEOTIDE SEQUENCE</scope>
    <source>
        <strain evidence="2">Acra3RX</strain>
        <tissue evidence="2">Leaf</tissue>
    </source>
</reference>
<keyword evidence="3" id="KW-1185">Reference proteome</keyword>
<dbReference type="GO" id="GO:0009733">
    <property type="term" value="P:response to auxin"/>
    <property type="evidence" value="ECO:0007669"/>
    <property type="project" value="InterPro"/>
</dbReference>
<dbReference type="Pfam" id="PF02519">
    <property type="entry name" value="Auxin_inducible"/>
    <property type="match status" value="1"/>
</dbReference>